<sequence>MQNKGDDALRVALYMPYLTFTTYPVEPTSSYHSLLNAYNKTAIHRSRTLDESYYQFTSDDADKERERRNKDQVVTRKLFNNSLEGVASWDLIGVEQLWLWVVDKETVITSSTHRSDDRSNLVQTSVLDSLSELGHGENRRSQPTTPLELSKFIVDTCVQYYDRRKYSPVDGAAVPNPVPWSIQQFFSDCVNRAAVEEAGLFKQFSDKGLTKATRLSHQREDFNSVKNTYIEQTAGLLGHVKDMRDELNMLKAIVSDQEAVQLGLDEADCSAGRVIYDLEEMDRATQRIYKAVNATLTLEQNVIALTQSEETIQQGRILMAFTVATIIFLPMSFLVSLFAVNITAFPHNSSGDLEYAPGWVFLIIFGISAVVWVPLILYAFRSQIIGSVNSVTMRFANLDIAIAKRARASGNTTMTDMKSRLGTVYHSRRDGLKQRFRSRKNISADEEAQKGTPVGHEDVCPPK</sequence>
<evidence type="ECO:0000256" key="2">
    <source>
        <dbReference type="ARBA" id="ARBA00022692"/>
    </source>
</evidence>
<keyword evidence="2 6" id="KW-0812">Transmembrane</keyword>
<keyword evidence="3 6" id="KW-1133">Transmembrane helix</keyword>
<evidence type="ECO:0000256" key="6">
    <source>
        <dbReference type="SAM" id="Phobius"/>
    </source>
</evidence>
<comment type="subcellular location">
    <subcellularLocation>
        <location evidence="1">Cell membrane</location>
        <topology evidence="1">Multi-pass membrane protein</topology>
    </subcellularLocation>
</comment>
<evidence type="ECO:0000256" key="3">
    <source>
        <dbReference type="ARBA" id="ARBA00022989"/>
    </source>
</evidence>
<comment type="caution">
    <text evidence="7">The sequence shown here is derived from an EMBL/GenBank/DDBJ whole genome shotgun (WGS) entry which is preliminary data.</text>
</comment>
<keyword evidence="4 6" id="KW-0472">Membrane</keyword>
<dbReference type="PANTHER" id="PTHR46494:SF1">
    <property type="entry name" value="CORA FAMILY METAL ION TRANSPORTER (EUROFUNG)"/>
    <property type="match status" value="1"/>
</dbReference>
<evidence type="ECO:0000256" key="1">
    <source>
        <dbReference type="ARBA" id="ARBA00004651"/>
    </source>
</evidence>
<dbReference type="InterPro" id="IPR002523">
    <property type="entry name" value="MgTranspt_CorA/ZnTranspt_ZntB"/>
</dbReference>
<feature type="transmembrane region" description="Helical" evidence="6">
    <location>
        <begin position="359"/>
        <end position="380"/>
    </location>
</feature>
<evidence type="ECO:0000313" key="8">
    <source>
        <dbReference type="Proteomes" id="UP001610334"/>
    </source>
</evidence>
<protein>
    <submittedName>
        <fullName evidence="7">Uncharacterized protein</fullName>
    </submittedName>
</protein>
<evidence type="ECO:0000256" key="5">
    <source>
        <dbReference type="SAM" id="MobiDB-lite"/>
    </source>
</evidence>
<dbReference type="SUPFAM" id="SSF144083">
    <property type="entry name" value="Magnesium transport protein CorA, transmembrane region"/>
    <property type="match status" value="1"/>
</dbReference>
<evidence type="ECO:0000313" key="7">
    <source>
        <dbReference type="EMBL" id="KAL2810292.1"/>
    </source>
</evidence>
<dbReference type="Gene3D" id="1.20.58.340">
    <property type="entry name" value="Magnesium transport protein CorA, transmembrane region"/>
    <property type="match status" value="1"/>
</dbReference>
<dbReference type="EMBL" id="JBFXLT010000074">
    <property type="protein sequence ID" value="KAL2810292.1"/>
    <property type="molecule type" value="Genomic_DNA"/>
</dbReference>
<organism evidence="7 8">
    <name type="scientific">Aspergillus granulosus</name>
    <dbReference type="NCBI Taxonomy" id="176169"/>
    <lineage>
        <taxon>Eukaryota</taxon>
        <taxon>Fungi</taxon>
        <taxon>Dikarya</taxon>
        <taxon>Ascomycota</taxon>
        <taxon>Pezizomycotina</taxon>
        <taxon>Eurotiomycetes</taxon>
        <taxon>Eurotiomycetidae</taxon>
        <taxon>Eurotiales</taxon>
        <taxon>Aspergillaceae</taxon>
        <taxon>Aspergillus</taxon>
        <taxon>Aspergillus subgen. Nidulantes</taxon>
    </lineage>
</organism>
<evidence type="ECO:0000256" key="4">
    <source>
        <dbReference type="ARBA" id="ARBA00023136"/>
    </source>
</evidence>
<keyword evidence="8" id="KW-1185">Reference proteome</keyword>
<reference evidence="7 8" key="1">
    <citation type="submission" date="2024-07" db="EMBL/GenBank/DDBJ databases">
        <title>Section-level genome sequencing and comparative genomics of Aspergillus sections Usti and Cavernicolus.</title>
        <authorList>
            <consortium name="Lawrence Berkeley National Laboratory"/>
            <person name="Nybo J.L."/>
            <person name="Vesth T.C."/>
            <person name="Theobald S."/>
            <person name="Frisvad J.C."/>
            <person name="Larsen T.O."/>
            <person name="Kjaerboelling I."/>
            <person name="Rothschild-Mancinelli K."/>
            <person name="Lyhne E.K."/>
            <person name="Kogle M.E."/>
            <person name="Barry K."/>
            <person name="Clum A."/>
            <person name="Na H."/>
            <person name="Ledsgaard L."/>
            <person name="Lin J."/>
            <person name="Lipzen A."/>
            <person name="Kuo A."/>
            <person name="Riley R."/>
            <person name="Mondo S."/>
            <person name="Labutti K."/>
            <person name="Haridas S."/>
            <person name="Pangalinan J."/>
            <person name="Salamov A.A."/>
            <person name="Simmons B.A."/>
            <person name="Magnuson J.K."/>
            <person name="Chen J."/>
            <person name="Drula E."/>
            <person name="Henrissat B."/>
            <person name="Wiebenga A."/>
            <person name="Lubbers R.J."/>
            <person name="Gomes A.C."/>
            <person name="Makela M.R."/>
            <person name="Stajich J."/>
            <person name="Grigoriev I.V."/>
            <person name="Mortensen U.H."/>
            <person name="De Vries R.P."/>
            <person name="Baker S.E."/>
            <person name="Andersen M.R."/>
        </authorList>
    </citation>
    <scope>NUCLEOTIDE SEQUENCE [LARGE SCALE GENOMIC DNA]</scope>
    <source>
        <strain evidence="7 8">CBS 588.65</strain>
    </source>
</reference>
<dbReference type="PANTHER" id="PTHR46494">
    <property type="entry name" value="CORA FAMILY METAL ION TRANSPORTER (EUROFUNG)"/>
    <property type="match status" value="1"/>
</dbReference>
<name>A0ABR4H4A5_9EURO</name>
<feature type="region of interest" description="Disordered" evidence="5">
    <location>
        <begin position="436"/>
        <end position="463"/>
    </location>
</feature>
<accession>A0ABR4H4A5</accession>
<feature type="transmembrane region" description="Helical" evidence="6">
    <location>
        <begin position="317"/>
        <end position="339"/>
    </location>
</feature>
<dbReference type="Pfam" id="PF01544">
    <property type="entry name" value="CorA"/>
    <property type="match status" value="1"/>
</dbReference>
<dbReference type="InterPro" id="IPR045863">
    <property type="entry name" value="CorA_TM1_TM2"/>
</dbReference>
<dbReference type="Proteomes" id="UP001610334">
    <property type="component" value="Unassembled WGS sequence"/>
</dbReference>
<proteinExistence type="predicted"/>
<gene>
    <name evidence="7" type="ORF">BJX63DRAFT_322926</name>
</gene>